<evidence type="ECO:0000313" key="7">
    <source>
        <dbReference type="Proteomes" id="UP000191408"/>
    </source>
</evidence>
<dbReference type="GO" id="GO:0016020">
    <property type="term" value="C:membrane"/>
    <property type="evidence" value="ECO:0007669"/>
    <property type="project" value="UniProtKB-SubCell"/>
</dbReference>
<feature type="transmembrane region" description="Helical" evidence="4">
    <location>
        <begin position="407"/>
        <end position="428"/>
    </location>
</feature>
<dbReference type="CDD" id="cd17352">
    <property type="entry name" value="MFS_MCT_SLC16"/>
    <property type="match status" value="1"/>
</dbReference>
<dbReference type="GO" id="GO:0017000">
    <property type="term" value="P:antibiotic biosynthetic process"/>
    <property type="evidence" value="ECO:0007669"/>
    <property type="project" value="UniProtKB-ARBA"/>
</dbReference>
<accession>A0A1V6NXN8</accession>
<dbReference type="InterPro" id="IPR020846">
    <property type="entry name" value="MFS_dom"/>
</dbReference>
<feature type="transmembrane region" description="Helical" evidence="4">
    <location>
        <begin position="119"/>
        <end position="139"/>
    </location>
</feature>
<keyword evidence="4" id="KW-0472">Membrane</keyword>
<dbReference type="SUPFAM" id="SSF53474">
    <property type="entry name" value="alpha/beta-Hydrolases"/>
    <property type="match status" value="1"/>
</dbReference>
<protein>
    <recommendedName>
        <fullName evidence="5">Major facilitator superfamily (MFS) profile domain-containing protein</fullName>
    </recommendedName>
</protein>
<dbReference type="Proteomes" id="UP000191408">
    <property type="component" value="Unassembled WGS sequence"/>
</dbReference>
<dbReference type="Gene3D" id="1.20.1250.20">
    <property type="entry name" value="MFS general substrate transporter like domains"/>
    <property type="match status" value="2"/>
</dbReference>
<feature type="transmembrane region" description="Helical" evidence="4">
    <location>
        <begin position="145"/>
        <end position="170"/>
    </location>
</feature>
<comment type="caution">
    <text evidence="6">The sequence shown here is derived from an EMBL/GenBank/DDBJ whole genome shotgun (WGS) entry which is preliminary data.</text>
</comment>
<comment type="subcellular location">
    <subcellularLocation>
        <location evidence="1">Membrane</location>
        <topology evidence="1">Multi-pass membrane protein</topology>
    </subcellularLocation>
</comment>
<dbReference type="InterPro" id="IPR036259">
    <property type="entry name" value="MFS_trans_sf"/>
</dbReference>
<feature type="domain" description="Major facilitator superfamily (MFS) profile" evidence="5">
    <location>
        <begin position="49"/>
        <end position="433"/>
    </location>
</feature>
<feature type="transmembrane region" description="Helical" evidence="4">
    <location>
        <begin position="208"/>
        <end position="230"/>
    </location>
</feature>
<dbReference type="AlphaFoldDB" id="A0A1V6NXN8"/>
<evidence type="ECO:0000259" key="5">
    <source>
        <dbReference type="PROSITE" id="PS50850"/>
    </source>
</evidence>
<dbReference type="Gene3D" id="3.40.50.1820">
    <property type="entry name" value="alpha/beta hydrolase"/>
    <property type="match status" value="1"/>
</dbReference>
<dbReference type="Pfam" id="PF07690">
    <property type="entry name" value="MFS_1"/>
    <property type="match status" value="1"/>
</dbReference>
<dbReference type="PANTHER" id="PTHR11360:SF234">
    <property type="entry name" value="MFS-TYPE TRANSPORTER DBAD-RELATED"/>
    <property type="match status" value="1"/>
</dbReference>
<dbReference type="GO" id="GO:0072330">
    <property type="term" value="P:monocarboxylic acid biosynthetic process"/>
    <property type="evidence" value="ECO:0007669"/>
    <property type="project" value="UniProtKB-ARBA"/>
</dbReference>
<dbReference type="EMBL" id="MDYM01000002">
    <property type="protein sequence ID" value="OQD69503.1"/>
    <property type="molecule type" value="Genomic_DNA"/>
</dbReference>
<dbReference type="PANTHER" id="PTHR11360">
    <property type="entry name" value="MONOCARBOXYLATE TRANSPORTER"/>
    <property type="match status" value="1"/>
</dbReference>
<name>A0A1V6NXN8_PENPO</name>
<reference evidence="7" key="1">
    <citation type="journal article" date="2017" name="Nat. Microbiol.">
        <title>Global analysis of biosynthetic gene clusters reveals vast potential of secondary metabolite production in Penicillium species.</title>
        <authorList>
            <person name="Nielsen J.C."/>
            <person name="Grijseels S."/>
            <person name="Prigent S."/>
            <person name="Ji B."/>
            <person name="Dainat J."/>
            <person name="Nielsen K.F."/>
            <person name="Frisvad J.C."/>
            <person name="Workman M."/>
            <person name="Nielsen J."/>
        </authorList>
    </citation>
    <scope>NUCLEOTIDE SEQUENCE [LARGE SCALE GENOMIC DNA]</scope>
    <source>
        <strain evidence="7">IBT 4502</strain>
    </source>
</reference>
<dbReference type="OrthoDB" id="6509908at2759"/>
<dbReference type="GO" id="GO:0022857">
    <property type="term" value="F:transmembrane transporter activity"/>
    <property type="evidence" value="ECO:0007669"/>
    <property type="project" value="InterPro"/>
</dbReference>
<evidence type="ECO:0000256" key="2">
    <source>
        <dbReference type="ARBA" id="ARBA00006727"/>
    </source>
</evidence>
<sequence length="667" mass="72665">MSVQSDKEGLPLEPPSLAPVAGPEAYEAQERALEQPITPSPPPNGGVVAWLQVAGAFFLFFNSWGVVNTFGVFQSYYEETLLPSHSPSSISWIGTMQGFLLFLVGVIVGPIFDKGYLKSLIAIGSFLVVFGLMMTSLSTKYYQVFLAHGVVVGIGCAFLFLPSIAIVATYFTSRRAIATGVTASGGSIGAVIYPIMFHKLIEPVGFDWTTRIIAFVVLAGLSFSLTVMKMRPSPSKKTISRIDIKSAFFETPYLSFNCGLFFSFVGLYFAFFYLPTYFTSFLHSDADIGFYSIAILNAASVFGRIVPGFLGDRIGCLNTLVPIGLIASILAFVWIGIQNEAGAIVFACLYGFSSGAIVSIPPTVVARLTPNVSIIGTRMGMSFTFAGTGFLIGNPIAGALLDLEHAVFWKAQLFSAIMLIGGTILFMWTRLLKGTAASVPGPYLCYSTDFDPVSMRAAHALVEEAFQNQGPFDGVFGFSQGASVLISYLLEQMVTYPERPLPVQFGIFCSTVPIIATDPVYYRSVFGSLSPEDEQRLRSGQDDQLSQLPGPAQASAKVLAEMIDVLEPVIRKSRISFLDRQPLEVPCALHPDLYEPRLPFPTLHVRAKNDPPALRRCSLLTESFCLPKGRRSFEHSVVHGLPRSAADVQDMVSAMRWVIERSQRPSL</sequence>
<dbReference type="Pfam" id="PF03959">
    <property type="entry name" value="FSH1"/>
    <property type="match status" value="1"/>
</dbReference>
<feature type="transmembrane region" description="Helical" evidence="4">
    <location>
        <begin position="251"/>
        <end position="276"/>
    </location>
</feature>
<feature type="transmembrane region" description="Helical" evidence="4">
    <location>
        <begin position="47"/>
        <end position="70"/>
    </location>
</feature>
<evidence type="ECO:0000256" key="3">
    <source>
        <dbReference type="SAM" id="MobiDB-lite"/>
    </source>
</evidence>
<feature type="transmembrane region" description="Helical" evidence="4">
    <location>
        <begin position="343"/>
        <end position="368"/>
    </location>
</feature>
<feature type="transmembrane region" description="Helical" evidence="4">
    <location>
        <begin position="317"/>
        <end position="337"/>
    </location>
</feature>
<evidence type="ECO:0000256" key="4">
    <source>
        <dbReference type="SAM" id="Phobius"/>
    </source>
</evidence>
<feature type="transmembrane region" description="Helical" evidence="4">
    <location>
        <begin position="380"/>
        <end position="401"/>
    </location>
</feature>
<evidence type="ECO:0000313" key="6">
    <source>
        <dbReference type="EMBL" id="OQD69503.1"/>
    </source>
</evidence>
<keyword evidence="7" id="KW-1185">Reference proteome</keyword>
<keyword evidence="4" id="KW-1133">Transmembrane helix</keyword>
<dbReference type="InterPro" id="IPR050327">
    <property type="entry name" value="Proton-linked_MCT"/>
</dbReference>
<feature type="transmembrane region" description="Helical" evidence="4">
    <location>
        <begin position="288"/>
        <end position="310"/>
    </location>
</feature>
<dbReference type="InterPro" id="IPR029058">
    <property type="entry name" value="AB_hydrolase_fold"/>
</dbReference>
<feature type="transmembrane region" description="Helical" evidence="4">
    <location>
        <begin position="177"/>
        <end position="196"/>
    </location>
</feature>
<keyword evidence="4" id="KW-0812">Transmembrane</keyword>
<dbReference type="InterPro" id="IPR005645">
    <property type="entry name" value="FSH-like_dom"/>
</dbReference>
<evidence type="ECO:0000256" key="1">
    <source>
        <dbReference type="ARBA" id="ARBA00004141"/>
    </source>
</evidence>
<organism evidence="6 7">
    <name type="scientific">Penicillium polonicum</name>
    <dbReference type="NCBI Taxonomy" id="60169"/>
    <lineage>
        <taxon>Eukaryota</taxon>
        <taxon>Fungi</taxon>
        <taxon>Dikarya</taxon>
        <taxon>Ascomycota</taxon>
        <taxon>Pezizomycotina</taxon>
        <taxon>Eurotiomycetes</taxon>
        <taxon>Eurotiomycetidae</taxon>
        <taxon>Eurotiales</taxon>
        <taxon>Aspergillaceae</taxon>
        <taxon>Penicillium</taxon>
    </lineage>
</organism>
<comment type="similarity">
    <text evidence="2">Belongs to the major facilitator superfamily. Monocarboxylate porter (TC 2.A.1.13) family.</text>
</comment>
<feature type="transmembrane region" description="Helical" evidence="4">
    <location>
        <begin position="90"/>
        <end position="112"/>
    </location>
</feature>
<feature type="region of interest" description="Disordered" evidence="3">
    <location>
        <begin position="1"/>
        <end position="20"/>
    </location>
</feature>
<proteinExistence type="inferred from homology"/>
<dbReference type="SUPFAM" id="SSF103473">
    <property type="entry name" value="MFS general substrate transporter"/>
    <property type="match status" value="1"/>
</dbReference>
<gene>
    <name evidence="6" type="ORF">PENPOL_c002G07420</name>
</gene>
<dbReference type="PROSITE" id="PS50850">
    <property type="entry name" value="MFS"/>
    <property type="match status" value="1"/>
</dbReference>
<dbReference type="InterPro" id="IPR011701">
    <property type="entry name" value="MFS"/>
</dbReference>
<feature type="compositionally biased region" description="Basic and acidic residues" evidence="3">
    <location>
        <begin position="1"/>
        <end position="10"/>
    </location>
</feature>